<evidence type="ECO:0000313" key="2">
    <source>
        <dbReference type="EMBL" id="GIQ89377.1"/>
    </source>
</evidence>
<organism evidence="2 3">
    <name type="scientific">Kipferlia bialata</name>
    <dbReference type="NCBI Taxonomy" id="797122"/>
    <lineage>
        <taxon>Eukaryota</taxon>
        <taxon>Metamonada</taxon>
        <taxon>Carpediemonas-like organisms</taxon>
        <taxon>Kipferlia</taxon>
    </lineage>
</organism>
<comment type="caution">
    <text evidence="2">The sequence shown here is derived from an EMBL/GenBank/DDBJ whole genome shotgun (WGS) entry which is preliminary data.</text>
</comment>
<sequence>ALYRDIEHCPSVPVQQSLPFTKCHVVRARCACIVTAGVLLSSVPMLRTVSAKETEWPSPSASDPAAPTPSPCDLGLDAAYRAVTGTLMTAMLGYSQSKVGPLAVQNTRPVQVQPRPDGTVPPQPQTDSIYRDTLPETLHPSQEYNRMYMELSVCALYRISCVTRARQVRVALPAQPQDGQTGTAEGTDMETETQQMESALMDTLSLDLFSMHRDIVRPF</sequence>
<accession>A0A9K3D732</accession>
<name>A0A9K3D732_9EUKA</name>
<evidence type="ECO:0000256" key="1">
    <source>
        <dbReference type="SAM" id="MobiDB-lite"/>
    </source>
</evidence>
<dbReference type="Proteomes" id="UP000265618">
    <property type="component" value="Unassembled WGS sequence"/>
</dbReference>
<protein>
    <submittedName>
        <fullName evidence="2">Uncharacterized protein</fullName>
    </submittedName>
</protein>
<feature type="non-terminal residue" evidence="2">
    <location>
        <position position="219"/>
    </location>
</feature>
<gene>
    <name evidence="2" type="ORF">KIPB_011826</name>
</gene>
<proteinExistence type="predicted"/>
<reference evidence="2 3" key="1">
    <citation type="journal article" date="2018" name="PLoS ONE">
        <title>The draft genome of Kipferlia bialata reveals reductive genome evolution in fornicate parasites.</title>
        <authorList>
            <person name="Tanifuji G."/>
            <person name="Takabayashi S."/>
            <person name="Kume K."/>
            <person name="Takagi M."/>
            <person name="Nakayama T."/>
            <person name="Kamikawa R."/>
            <person name="Inagaki Y."/>
            <person name="Hashimoto T."/>
        </authorList>
    </citation>
    <scope>NUCLEOTIDE SEQUENCE [LARGE SCALE GENOMIC DNA]</scope>
    <source>
        <strain evidence="2">NY0173</strain>
    </source>
</reference>
<keyword evidence="3" id="KW-1185">Reference proteome</keyword>
<feature type="non-terminal residue" evidence="2">
    <location>
        <position position="1"/>
    </location>
</feature>
<evidence type="ECO:0000313" key="3">
    <source>
        <dbReference type="Proteomes" id="UP000265618"/>
    </source>
</evidence>
<dbReference type="EMBL" id="BDIP01004980">
    <property type="protein sequence ID" value="GIQ89377.1"/>
    <property type="molecule type" value="Genomic_DNA"/>
</dbReference>
<dbReference type="AlphaFoldDB" id="A0A9K3D732"/>
<feature type="region of interest" description="Disordered" evidence="1">
    <location>
        <begin position="107"/>
        <end position="129"/>
    </location>
</feature>